<reference evidence="1" key="2">
    <citation type="journal article" date="2015" name="Fish Shellfish Immunol.">
        <title>Early steps in the European eel (Anguilla anguilla)-Vibrio vulnificus interaction in the gills: Role of the RtxA13 toxin.</title>
        <authorList>
            <person name="Callol A."/>
            <person name="Pajuelo D."/>
            <person name="Ebbesson L."/>
            <person name="Teles M."/>
            <person name="MacKenzie S."/>
            <person name="Amaro C."/>
        </authorList>
    </citation>
    <scope>NUCLEOTIDE SEQUENCE</scope>
</reference>
<evidence type="ECO:0000313" key="1">
    <source>
        <dbReference type="EMBL" id="JAH64709.1"/>
    </source>
</evidence>
<dbReference type="AlphaFoldDB" id="A0A0E9UFR0"/>
<proteinExistence type="predicted"/>
<protein>
    <submittedName>
        <fullName evidence="1">Uncharacterized protein</fullName>
    </submittedName>
</protein>
<accession>A0A0E9UFR0</accession>
<organism evidence="1">
    <name type="scientific">Anguilla anguilla</name>
    <name type="common">European freshwater eel</name>
    <name type="synonym">Muraena anguilla</name>
    <dbReference type="NCBI Taxonomy" id="7936"/>
    <lineage>
        <taxon>Eukaryota</taxon>
        <taxon>Metazoa</taxon>
        <taxon>Chordata</taxon>
        <taxon>Craniata</taxon>
        <taxon>Vertebrata</taxon>
        <taxon>Euteleostomi</taxon>
        <taxon>Actinopterygii</taxon>
        <taxon>Neopterygii</taxon>
        <taxon>Teleostei</taxon>
        <taxon>Anguilliformes</taxon>
        <taxon>Anguillidae</taxon>
        <taxon>Anguilla</taxon>
    </lineage>
</organism>
<dbReference type="EMBL" id="GBXM01043868">
    <property type="protein sequence ID" value="JAH64709.1"/>
    <property type="molecule type" value="Transcribed_RNA"/>
</dbReference>
<name>A0A0E9UFR0_ANGAN</name>
<sequence>MCWLLEYDITEAVNQAWWKK</sequence>
<reference evidence="1" key="1">
    <citation type="submission" date="2014-11" db="EMBL/GenBank/DDBJ databases">
        <authorList>
            <person name="Amaro Gonzalez C."/>
        </authorList>
    </citation>
    <scope>NUCLEOTIDE SEQUENCE</scope>
</reference>